<name>A0A8J3G6S6_9BACT</name>
<keyword evidence="1" id="KW-0732">Signal</keyword>
<reference evidence="2" key="1">
    <citation type="journal article" date="2014" name="Int. J. Syst. Evol. Microbiol.">
        <title>Complete genome sequence of Corynebacterium casei LMG S-19264T (=DSM 44701T), isolated from a smear-ripened cheese.</title>
        <authorList>
            <consortium name="US DOE Joint Genome Institute (JGI-PGF)"/>
            <person name="Walter F."/>
            <person name="Albersmeier A."/>
            <person name="Kalinowski J."/>
            <person name="Ruckert C."/>
        </authorList>
    </citation>
    <scope>NUCLEOTIDE SEQUENCE</scope>
    <source>
        <strain evidence="2">KCTC 23224</strain>
    </source>
</reference>
<evidence type="ECO:0000256" key="1">
    <source>
        <dbReference type="SAM" id="SignalP"/>
    </source>
</evidence>
<organism evidence="2 3">
    <name type="scientific">Mongoliitalea lutea</name>
    <dbReference type="NCBI Taxonomy" id="849756"/>
    <lineage>
        <taxon>Bacteria</taxon>
        <taxon>Pseudomonadati</taxon>
        <taxon>Bacteroidota</taxon>
        <taxon>Cytophagia</taxon>
        <taxon>Cytophagales</taxon>
        <taxon>Cyclobacteriaceae</taxon>
        <taxon>Mongoliitalea</taxon>
    </lineage>
</organism>
<reference evidence="2" key="2">
    <citation type="submission" date="2020-09" db="EMBL/GenBank/DDBJ databases">
        <authorList>
            <person name="Sun Q."/>
            <person name="Kim S."/>
        </authorList>
    </citation>
    <scope>NUCLEOTIDE SEQUENCE</scope>
    <source>
        <strain evidence="2">KCTC 23224</strain>
    </source>
</reference>
<dbReference type="RefSeq" id="WP_189585816.1">
    <property type="nucleotide sequence ID" value="NZ_BMYF01000026.1"/>
</dbReference>
<evidence type="ECO:0000313" key="3">
    <source>
        <dbReference type="Proteomes" id="UP000642809"/>
    </source>
</evidence>
<proteinExistence type="predicted"/>
<accession>A0A8J3G6S6</accession>
<feature type="chain" id="PRO_5035239196" description="Adhesin" evidence="1">
    <location>
        <begin position="25"/>
        <end position="309"/>
    </location>
</feature>
<sequence length="309" mass="32113">MNTLTKFISIFTIACIGIVSSASAQMKTLVDVQKNFSNIQKIEVSGGALEIQFTGSNQKDISVEAFLESTNPNQDIVFVSVGNVLKISHKVNQTNWGNVRTKGYIRITGPSELVLEMSGGSGSISVDNLISEETRLTVGSGSIKASKVNGDILASAGSGSITLEKINGNISGKVGSGNAKISDVVGNVEYASSSGGITVKDIDGKVNLRLTSGNAKLENVTALGDLSLTSGNLTASKVGLGQDTRISGTSGNFTIQTYSNLQDFNYNMRASSGNITIGGTRGNKNTLINNGAAYEIKGTIVSGNISITN</sequence>
<feature type="signal peptide" evidence="1">
    <location>
        <begin position="1"/>
        <end position="24"/>
    </location>
</feature>
<dbReference type="EMBL" id="BMYF01000026">
    <property type="protein sequence ID" value="GHB50801.1"/>
    <property type="molecule type" value="Genomic_DNA"/>
</dbReference>
<protein>
    <recommendedName>
        <fullName evidence="4">Adhesin</fullName>
    </recommendedName>
</protein>
<evidence type="ECO:0008006" key="4">
    <source>
        <dbReference type="Google" id="ProtNLM"/>
    </source>
</evidence>
<keyword evidence="3" id="KW-1185">Reference proteome</keyword>
<gene>
    <name evidence="2" type="ORF">GCM10008106_34530</name>
</gene>
<dbReference type="Proteomes" id="UP000642809">
    <property type="component" value="Unassembled WGS sequence"/>
</dbReference>
<evidence type="ECO:0000313" key="2">
    <source>
        <dbReference type="EMBL" id="GHB50801.1"/>
    </source>
</evidence>
<dbReference type="AlphaFoldDB" id="A0A8J3G6S6"/>
<comment type="caution">
    <text evidence="2">The sequence shown here is derived from an EMBL/GenBank/DDBJ whole genome shotgun (WGS) entry which is preliminary data.</text>
</comment>